<dbReference type="InterPro" id="IPR018247">
    <property type="entry name" value="EF_Hand_1_Ca_BS"/>
</dbReference>
<dbReference type="PANTHER" id="PTHR45791">
    <property type="entry name" value="CALCIUM AND INTEGRIN BINDING FAMILY MEMBER 2"/>
    <property type="match status" value="1"/>
</dbReference>
<dbReference type="SUPFAM" id="SSF47473">
    <property type="entry name" value="EF-hand"/>
    <property type="match status" value="1"/>
</dbReference>
<name>A0ABP1N0N9_XYLVO</name>
<sequence length="190" mass="22177">MGNFWSTKSILNEELLATYVELTYLRRSEIQRIVNLLDSVNPGKLQNNLQHRFTTEEVDIILPGINCSPFRESIYRVFSSEKDDHLSLEDILDLCSAFSQNCPESVRITWAFHIFDFDGDNQISLEDVMEVVCRLIPNIKEEYEDIDIEHIAQMIFQEVSYNQLGNISAEEFIRFSSRISDFSSSFQFRI</sequence>
<dbReference type="EMBL" id="CAXAJV020001281">
    <property type="protein sequence ID" value="CAL7933683.1"/>
    <property type="molecule type" value="Genomic_DNA"/>
</dbReference>
<evidence type="ECO:0000256" key="1">
    <source>
        <dbReference type="ARBA" id="ARBA00022723"/>
    </source>
</evidence>
<dbReference type="PROSITE" id="PS50222">
    <property type="entry name" value="EF_HAND_2"/>
    <property type="match status" value="1"/>
</dbReference>
<dbReference type="Gene3D" id="1.10.238.10">
    <property type="entry name" value="EF-hand"/>
    <property type="match status" value="2"/>
</dbReference>
<feature type="domain" description="EF-hand" evidence="5">
    <location>
        <begin position="103"/>
        <end position="138"/>
    </location>
</feature>
<comment type="caution">
    <text evidence="6">The sequence shown here is derived from an EMBL/GenBank/DDBJ whole genome shotgun (WGS) entry which is preliminary data.</text>
</comment>
<organism evidence="6 7">
    <name type="scientific">Xylocopa violacea</name>
    <name type="common">Violet carpenter bee</name>
    <name type="synonym">Apis violacea</name>
    <dbReference type="NCBI Taxonomy" id="135666"/>
    <lineage>
        <taxon>Eukaryota</taxon>
        <taxon>Metazoa</taxon>
        <taxon>Ecdysozoa</taxon>
        <taxon>Arthropoda</taxon>
        <taxon>Hexapoda</taxon>
        <taxon>Insecta</taxon>
        <taxon>Pterygota</taxon>
        <taxon>Neoptera</taxon>
        <taxon>Endopterygota</taxon>
        <taxon>Hymenoptera</taxon>
        <taxon>Apocrita</taxon>
        <taxon>Aculeata</taxon>
        <taxon>Apoidea</taxon>
        <taxon>Anthophila</taxon>
        <taxon>Apidae</taxon>
        <taxon>Xylocopa</taxon>
        <taxon>Xylocopa</taxon>
    </lineage>
</organism>
<protein>
    <recommendedName>
        <fullName evidence="5">EF-hand domain-containing protein</fullName>
    </recommendedName>
</protein>
<keyword evidence="2" id="KW-0677">Repeat</keyword>
<keyword evidence="3" id="KW-0106">Calcium</keyword>
<dbReference type="CDD" id="cd00051">
    <property type="entry name" value="EFh"/>
    <property type="match status" value="1"/>
</dbReference>
<dbReference type="InterPro" id="IPR051433">
    <property type="entry name" value="CIBP"/>
</dbReference>
<dbReference type="PROSITE" id="PS00018">
    <property type="entry name" value="EF_HAND_1"/>
    <property type="match status" value="1"/>
</dbReference>
<evidence type="ECO:0000313" key="7">
    <source>
        <dbReference type="Proteomes" id="UP001642520"/>
    </source>
</evidence>
<proteinExistence type="predicted"/>
<evidence type="ECO:0000256" key="3">
    <source>
        <dbReference type="ARBA" id="ARBA00022837"/>
    </source>
</evidence>
<dbReference type="InterPro" id="IPR011992">
    <property type="entry name" value="EF-hand-dom_pair"/>
</dbReference>
<reference evidence="6 7" key="1">
    <citation type="submission" date="2024-08" db="EMBL/GenBank/DDBJ databases">
        <authorList>
            <person name="Will J Nash"/>
            <person name="Angela Man"/>
            <person name="Seanna McTaggart"/>
            <person name="Kendall Baker"/>
            <person name="Tom Barker"/>
            <person name="Leah Catchpole"/>
            <person name="Alex Durrant"/>
            <person name="Karim Gharbi"/>
            <person name="Naomi Irish"/>
            <person name="Gemy Kaithakottil"/>
            <person name="Debby Ku"/>
            <person name="Aaliyah Providence"/>
            <person name="Felix Shaw"/>
            <person name="David Swarbreck"/>
            <person name="Chris Watkins"/>
            <person name="Ann M. McCartney"/>
            <person name="Giulio Formenti"/>
            <person name="Alice Mouton"/>
            <person name="Noel Vella"/>
            <person name="Bjorn M von Reumont"/>
            <person name="Adriana Vella"/>
            <person name="Wilfried Haerty"/>
        </authorList>
    </citation>
    <scope>NUCLEOTIDE SEQUENCE [LARGE SCALE GENOMIC DNA]</scope>
</reference>
<dbReference type="Proteomes" id="UP001642520">
    <property type="component" value="Unassembled WGS sequence"/>
</dbReference>
<gene>
    <name evidence="6" type="ORF">XYLVIOL_LOCUS590</name>
</gene>
<dbReference type="SMART" id="SM00054">
    <property type="entry name" value="EFh"/>
    <property type="match status" value="2"/>
</dbReference>
<dbReference type="InterPro" id="IPR002048">
    <property type="entry name" value="EF_hand_dom"/>
</dbReference>
<evidence type="ECO:0000313" key="6">
    <source>
        <dbReference type="EMBL" id="CAL7933683.1"/>
    </source>
</evidence>
<evidence type="ECO:0000259" key="5">
    <source>
        <dbReference type="PROSITE" id="PS50222"/>
    </source>
</evidence>
<dbReference type="Pfam" id="PF13499">
    <property type="entry name" value="EF-hand_7"/>
    <property type="match status" value="1"/>
</dbReference>
<keyword evidence="7" id="KW-1185">Reference proteome</keyword>
<accession>A0ABP1N0N9</accession>
<evidence type="ECO:0000256" key="2">
    <source>
        <dbReference type="ARBA" id="ARBA00022737"/>
    </source>
</evidence>
<keyword evidence="4" id="KW-0460">Magnesium</keyword>
<evidence type="ECO:0000256" key="4">
    <source>
        <dbReference type="ARBA" id="ARBA00022842"/>
    </source>
</evidence>
<dbReference type="PANTHER" id="PTHR45791:SF9">
    <property type="entry name" value="FREQUENIN-1-LIKE PROTEIN"/>
    <property type="match status" value="1"/>
</dbReference>
<keyword evidence="1" id="KW-0479">Metal-binding</keyword>